<dbReference type="GO" id="GO:0001786">
    <property type="term" value="F:phosphatidylserine binding"/>
    <property type="evidence" value="ECO:0007669"/>
    <property type="project" value="TreeGrafter"/>
</dbReference>
<dbReference type="InterPro" id="IPR037104">
    <property type="entry name" value="Annexin_sf"/>
</dbReference>
<dbReference type="InterPro" id="IPR018502">
    <property type="entry name" value="Annexin_repeat"/>
</dbReference>
<dbReference type="InterPro" id="IPR001464">
    <property type="entry name" value="Annexin"/>
</dbReference>
<evidence type="ECO:0000256" key="2">
    <source>
        <dbReference type="ARBA" id="ARBA00022737"/>
    </source>
</evidence>
<dbReference type="Proteomes" id="UP001221142">
    <property type="component" value="Unassembled WGS sequence"/>
</dbReference>
<feature type="compositionally biased region" description="Pro residues" evidence="7">
    <location>
        <begin position="31"/>
        <end position="87"/>
    </location>
</feature>
<dbReference type="PANTHER" id="PTHR10502">
    <property type="entry name" value="ANNEXIN"/>
    <property type="match status" value="1"/>
</dbReference>
<evidence type="ECO:0000256" key="1">
    <source>
        <dbReference type="ARBA" id="ARBA00007831"/>
    </source>
</evidence>
<dbReference type="Pfam" id="PF00191">
    <property type="entry name" value="Annexin"/>
    <property type="match status" value="1"/>
</dbReference>
<keyword evidence="4 6" id="KW-0041">Annexin</keyword>
<feature type="region of interest" description="Disordered" evidence="7">
    <location>
        <begin position="1"/>
        <end position="119"/>
    </location>
</feature>
<evidence type="ECO:0000256" key="6">
    <source>
        <dbReference type="RuleBase" id="RU003540"/>
    </source>
</evidence>
<proteinExistence type="inferred from homology"/>
<evidence type="ECO:0000313" key="9">
    <source>
        <dbReference type="Proteomes" id="UP001221142"/>
    </source>
</evidence>
<dbReference type="GO" id="GO:0005634">
    <property type="term" value="C:nucleus"/>
    <property type="evidence" value="ECO:0007669"/>
    <property type="project" value="TreeGrafter"/>
</dbReference>
<evidence type="ECO:0000256" key="7">
    <source>
        <dbReference type="SAM" id="MobiDB-lite"/>
    </source>
</evidence>
<dbReference type="PROSITE" id="PS51897">
    <property type="entry name" value="ANNEXIN_2"/>
    <property type="match status" value="1"/>
</dbReference>
<dbReference type="EMBL" id="JARKIF010000036">
    <property type="protein sequence ID" value="KAJ7610184.1"/>
    <property type="molecule type" value="Genomic_DNA"/>
</dbReference>
<protein>
    <recommendedName>
        <fullName evidence="6">Annexin</fullName>
    </recommendedName>
</protein>
<dbReference type="AlphaFoldDB" id="A0AAD7B591"/>
<reference evidence="8" key="1">
    <citation type="submission" date="2023-03" db="EMBL/GenBank/DDBJ databases">
        <title>Massive genome expansion in bonnet fungi (Mycena s.s.) driven by repeated elements and novel gene families across ecological guilds.</title>
        <authorList>
            <consortium name="Lawrence Berkeley National Laboratory"/>
            <person name="Harder C.B."/>
            <person name="Miyauchi S."/>
            <person name="Viragh M."/>
            <person name="Kuo A."/>
            <person name="Thoen E."/>
            <person name="Andreopoulos B."/>
            <person name="Lu D."/>
            <person name="Skrede I."/>
            <person name="Drula E."/>
            <person name="Henrissat B."/>
            <person name="Morin E."/>
            <person name="Kohler A."/>
            <person name="Barry K."/>
            <person name="LaButti K."/>
            <person name="Morin E."/>
            <person name="Salamov A."/>
            <person name="Lipzen A."/>
            <person name="Mereny Z."/>
            <person name="Hegedus B."/>
            <person name="Baldrian P."/>
            <person name="Stursova M."/>
            <person name="Weitz H."/>
            <person name="Taylor A."/>
            <person name="Grigoriev I.V."/>
            <person name="Nagy L.G."/>
            <person name="Martin F."/>
            <person name="Kauserud H."/>
        </authorList>
    </citation>
    <scope>NUCLEOTIDE SEQUENCE</scope>
    <source>
        <strain evidence="8">9284</strain>
    </source>
</reference>
<dbReference type="InterPro" id="IPR018252">
    <property type="entry name" value="Annexin_repeat_CS"/>
</dbReference>
<dbReference type="GO" id="GO:0005737">
    <property type="term" value="C:cytoplasm"/>
    <property type="evidence" value="ECO:0007669"/>
    <property type="project" value="TreeGrafter"/>
</dbReference>
<keyword evidence="3 6" id="KW-0106">Calcium</keyword>
<comment type="domain">
    <text evidence="6">A pair of annexin repeats may form one binding site for calcium and phospholipid.</text>
</comment>
<evidence type="ECO:0000256" key="3">
    <source>
        <dbReference type="ARBA" id="ARBA00022837"/>
    </source>
</evidence>
<keyword evidence="9" id="KW-1185">Reference proteome</keyword>
<dbReference type="GO" id="GO:0005509">
    <property type="term" value="F:calcium ion binding"/>
    <property type="evidence" value="ECO:0007669"/>
    <property type="project" value="InterPro"/>
</dbReference>
<evidence type="ECO:0000256" key="4">
    <source>
        <dbReference type="ARBA" id="ARBA00023216"/>
    </source>
</evidence>
<dbReference type="SUPFAM" id="SSF47874">
    <property type="entry name" value="Annexin"/>
    <property type="match status" value="1"/>
</dbReference>
<dbReference type="GO" id="GO:0005544">
    <property type="term" value="F:calcium-dependent phospholipid binding"/>
    <property type="evidence" value="ECO:0007669"/>
    <property type="project" value="UniProtKB-KW"/>
</dbReference>
<dbReference type="PANTHER" id="PTHR10502:SF102">
    <property type="entry name" value="ANNEXIN B11"/>
    <property type="match status" value="1"/>
</dbReference>
<dbReference type="PRINTS" id="PR00196">
    <property type="entry name" value="ANNEXIN"/>
</dbReference>
<evidence type="ECO:0000256" key="5">
    <source>
        <dbReference type="ARBA" id="ARBA00023302"/>
    </source>
</evidence>
<accession>A0AAD7B591</accession>
<comment type="similarity">
    <text evidence="1 6">Belongs to the annexin family.</text>
</comment>
<comment type="caution">
    <text evidence="8">The sequence shown here is derived from an EMBL/GenBank/DDBJ whole genome shotgun (WGS) entry which is preliminary data.</text>
</comment>
<dbReference type="PROSITE" id="PS00223">
    <property type="entry name" value="ANNEXIN_1"/>
    <property type="match status" value="1"/>
</dbReference>
<dbReference type="SMART" id="SM00335">
    <property type="entry name" value="ANX"/>
    <property type="match status" value="4"/>
</dbReference>
<organism evidence="8 9">
    <name type="scientific">Roridomyces roridus</name>
    <dbReference type="NCBI Taxonomy" id="1738132"/>
    <lineage>
        <taxon>Eukaryota</taxon>
        <taxon>Fungi</taxon>
        <taxon>Dikarya</taxon>
        <taxon>Basidiomycota</taxon>
        <taxon>Agaricomycotina</taxon>
        <taxon>Agaricomycetes</taxon>
        <taxon>Agaricomycetidae</taxon>
        <taxon>Agaricales</taxon>
        <taxon>Marasmiineae</taxon>
        <taxon>Mycenaceae</taxon>
        <taxon>Roridomyces</taxon>
    </lineage>
</organism>
<sequence length="490" mass="52400">MSGPPPAPYGTYPGAPQGGGFAVPGQGYPAPSYPPPTGAYPPPAGAYPPPAGAYPPPAGAYPPPTGAYPPPTGAYPPPTGAYPPPAGQPGYAPQYLPPSPQGGYPSAPQPGFGAYPPPAGPPPVGYPAGGYAPPPGPAPGAYGVEAPQVYYRGEILINNPRFPGGIQKYDGVERDVDAILTHKSKKQLIDLMVNLGPIKMDAVSQEFQMHHNNKKRLTLLQWIEKECSGDLEAGLCGLALGPLKYDAHLIKLVSSDAGDLLNELILDLSLFDINLLSYTYQQMYGKNLSTAIQTKLDGGARKLMTLALQTERLVLPDASTQNPGQLAIDDAQALYKAGAGRMGTDESKFHTILTSRTAPHLSQVCREYHSRQKKPLTKAIDSEFGGLERKALMHIVRGCEVDVHHPELDPAALRDAYMIEKTMEGMGTRERVLVMRLIRAHWSRARLDRIKAAFPFASNNSGHRHLRERVVGETSGNLKELCTALVGGGM</sequence>
<keyword evidence="2 6" id="KW-0677">Repeat</keyword>
<gene>
    <name evidence="8" type="ORF">FB45DRAFT_942902</name>
</gene>
<dbReference type="Gene3D" id="1.10.220.10">
    <property type="entry name" value="Annexin"/>
    <property type="match status" value="2"/>
</dbReference>
<dbReference type="GO" id="GO:0005886">
    <property type="term" value="C:plasma membrane"/>
    <property type="evidence" value="ECO:0007669"/>
    <property type="project" value="TreeGrafter"/>
</dbReference>
<dbReference type="FunFam" id="1.10.220.10:FF:000002">
    <property type="entry name" value="Annexin"/>
    <property type="match status" value="1"/>
</dbReference>
<evidence type="ECO:0000313" key="8">
    <source>
        <dbReference type="EMBL" id="KAJ7610184.1"/>
    </source>
</evidence>
<dbReference type="GO" id="GO:0012506">
    <property type="term" value="C:vesicle membrane"/>
    <property type="evidence" value="ECO:0007669"/>
    <property type="project" value="TreeGrafter"/>
</dbReference>
<keyword evidence="5 6" id="KW-0111">Calcium/phospholipid-binding</keyword>
<name>A0AAD7B591_9AGAR</name>